<dbReference type="InterPro" id="IPR013249">
    <property type="entry name" value="RNA_pol_sigma70_r4_t2"/>
</dbReference>
<dbReference type="NCBIfam" id="TIGR02937">
    <property type="entry name" value="sigma70-ECF"/>
    <property type="match status" value="1"/>
</dbReference>
<evidence type="ECO:0000313" key="4">
    <source>
        <dbReference type="EMBL" id="MDZ5471470.1"/>
    </source>
</evidence>
<evidence type="ECO:0000259" key="2">
    <source>
        <dbReference type="Pfam" id="PF04542"/>
    </source>
</evidence>
<proteinExistence type="predicted"/>
<accession>A0ABU5IWE4</accession>
<dbReference type="Pfam" id="PF04542">
    <property type="entry name" value="Sigma70_r2"/>
    <property type="match status" value="1"/>
</dbReference>
<dbReference type="InterPro" id="IPR014284">
    <property type="entry name" value="RNA_pol_sigma-70_dom"/>
</dbReference>
<dbReference type="PANTHER" id="PTHR30173">
    <property type="entry name" value="SIGMA 19 FACTOR"/>
    <property type="match status" value="1"/>
</dbReference>
<dbReference type="SUPFAM" id="SSF54427">
    <property type="entry name" value="NTF2-like"/>
    <property type="match status" value="1"/>
</dbReference>
<protein>
    <submittedName>
        <fullName evidence="4">RNA polymerase sigma-70 factor</fullName>
    </submittedName>
</protein>
<feature type="domain" description="RNA polymerase sigma-70 region 2" evidence="2">
    <location>
        <begin position="5"/>
        <end position="68"/>
    </location>
</feature>
<dbReference type="InterPro" id="IPR036388">
    <property type="entry name" value="WH-like_DNA-bd_sf"/>
</dbReference>
<dbReference type="SUPFAM" id="SSF88659">
    <property type="entry name" value="Sigma3 and sigma4 domains of RNA polymerase sigma factors"/>
    <property type="match status" value="1"/>
</dbReference>
<dbReference type="RefSeq" id="WP_322445763.1">
    <property type="nucleotide sequence ID" value="NZ_JAXOFX010000003.1"/>
</dbReference>
<dbReference type="SUPFAM" id="SSF88946">
    <property type="entry name" value="Sigma2 domain of RNA polymerase sigma factors"/>
    <property type="match status" value="1"/>
</dbReference>
<dbReference type="NCBIfam" id="TIGR02957">
    <property type="entry name" value="SigX4"/>
    <property type="match status" value="1"/>
</dbReference>
<dbReference type="InterPro" id="IPR014303">
    <property type="entry name" value="RNA_pol_sigma-70_ECF"/>
</dbReference>
<evidence type="ECO:0000256" key="1">
    <source>
        <dbReference type="ARBA" id="ARBA00011344"/>
    </source>
</evidence>
<dbReference type="InterPro" id="IPR013325">
    <property type="entry name" value="RNA_pol_sigma_r2"/>
</dbReference>
<dbReference type="NCBIfam" id="NF007214">
    <property type="entry name" value="PRK09636.1"/>
    <property type="match status" value="1"/>
</dbReference>
<reference evidence="4 5" key="1">
    <citation type="submission" date="2023-11" db="EMBL/GenBank/DDBJ databases">
        <title>Bacillus jintuensis, isolated from a mudflat on the Beibu Gulf coast.</title>
        <authorList>
            <person name="Li M."/>
        </authorList>
    </citation>
    <scope>NUCLEOTIDE SEQUENCE [LARGE SCALE GENOMIC DNA]</scope>
    <source>
        <strain evidence="4 5">31A1R</strain>
    </source>
</reference>
<dbReference type="Gene3D" id="1.10.1740.10">
    <property type="match status" value="1"/>
</dbReference>
<dbReference type="InterPro" id="IPR013324">
    <property type="entry name" value="RNA_pol_sigma_r3/r4-like"/>
</dbReference>
<dbReference type="PANTHER" id="PTHR30173:SF36">
    <property type="entry name" value="ECF RNA POLYMERASE SIGMA FACTOR SIGJ"/>
    <property type="match status" value="1"/>
</dbReference>
<keyword evidence="5" id="KW-1185">Reference proteome</keyword>
<evidence type="ECO:0000259" key="3">
    <source>
        <dbReference type="Pfam" id="PF08281"/>
    </source>
</evidence>
<name>A0ABU5IWE4_9BACI</name>
<feature type="domain" description="RNA polymerase sigma factor 70 region 4 type 2" evidence="3">
    <location>
        <begin position="104"/>
        <end position="155"/>
    </location>
</feature>
<sequence length="289" mass="33291">MLQELYSQYQPLLFSIAYRMLGTVTDAEDIVQDVFVRVSDKDMDPIENKRAYLCKMVTNRCLDYLKSAEQKRKVYVGPWLPEPLIVSEVDVFSEVIKEEDISYAVLLLLEKLNPIERAVFILREVLEYDYETISNIVSRSEIGCRKIFSRVKKKLPLINIEKEESQRQKENFIIQNFVLALQQENINAIEQFLSEEVTLYSDGGGKVYAALKPVHTRGLVLRFIQHLMANYQSEDKPANIKIVNINGNIGIIGKGEDNILSAVSFNVKDDQISEIYIVRNPEKLQHITL</sequence>
<gene>
    <name evidence="4" type="ORF">SM124_06885</name>
</gene>
<dbReference type="Gene3D" id="1.10.10.10">
    <property type="entry name" value="Winged helix-like DNA-binding domain superfamily/Winged helix DNA-binding domain"/>
    <property type="match status" value="1"/>
</dbReference>
<organism evidence="4 5">
    <name type="scientific">Robertmurraya mangrovi</name>
    <dbReference type="NCBI Taxonomy" id="3098077"/>
    <lineage>
        <taxon>Bacteria</taxon>
        <taxon>Bacillati</taxon>
        <taxon>Bacillota</taxon>
        <taxon>Bacilli</taxon>
        <taxon>Bacillales</taxon>
        <taxon>Bacillaceae</taxon>
        <taxon>Robertmurraya</taxon>
    </lineage>
</organism>
<comment type="caution">
    <text evidence="4">The sequence shown here is derived from an EMBL/GenBank/DDBJ whole genome shotgun (WGS) entry which is preliminary data.</text>
</comment>
<dbReference type="Pfam" id="PF08281">
    <property type="entry name" value="Sigma70_r4_2"/>
    <property type="match status" value="1"/>
</dbReference>
<comment type="subunit">
    <text evidence="1">Interacts transiently with the RNA polymerase catalytic core formed by RpoA, RpoB, RpoC and RpoZ (2 alpha, 1 beta, 1 beta' and 1 omega subunit) to form the RNA polymerase holoenzyme that can initiate transcription.</text>
</comment>
<dbReference type="EMBL" id="JAXOFX010000003">
    <property type="protein sequence ID" value="MDZ5471470.1"/>
    <property type="molecule type" value="Genomic_DNA"/>
</dbReference>
<evidence type="ECO:0000313" key="5">
    <source>
        <dbReference type="Proteomes" id="UP001290455"/>
    </source>
</evidence>
<dbReference type="InterPro" id="IPR007627">
    <property type="entry name" value="RNA_pol_sigma70_r2"/>
</dbReference>
<dbReference type="InterPro" id="IPR032710">
    <property type="entry name" value="NTF2-like_dom_sf"/>
</dbReference>
<dbReference type="InterPro" id="IPR052704">
    <property type="entry name" value="ECF_Sigma-70_Domain"/>
</dbReference>
<dbReference type="Proteomes" id="UP001290455">
    <property type="component" value="Unassembled WGS sequence"/>
</dbReference>